<dbReference type="InParanoid" id="A0A1Q6DXX9"/>
<evidence type="ECO:0000313" key="2">
    <source>
        <dbReference type="Proteomes" id="UP000185744"/>
    </source>
</evidence>
<dbReference type="PANTHER" id="PTHR40734">
    <property type="entry name" value="TRNA-SPECIFIC ADENOSINE DEAMINASE-RELATED"/>
    <property type="match status" value="1"/>
</dbReference>
<proteinExistence type="predicted"/>
<dbReference type="Proteomes" id="UP000185744">
    <property type="component" value="Unassembled WGS sequence"/>
</dbReference>
<keyword evidence="2" id="KW-1185">Reference proteome</keyword>
<accession>A0A1Q6DXX9</accession>
<dbReference type="SUPFAM" id="SSF160975">
    <property type="entry name" value="AF1531-like"/>
    <property type="match status" value="1"/>
</dbReference>
<dbReference type="InterPro" id="IPR007003">
    <property type="entry name" value="DUF655"/>
</dbReference>
<dbReference type="Gene3D" id="1.10.150.280">
    <property type="entry name" value="AF1531-like domain"/>
    <property type="match status" value="1"/>
</dbReference>
<gene>
    <name evidence="1" type="ORF">BTN85_1718</name>
</gene>
<protein>
    <submittedName>
        <fullName evidence="1">RNA-binding protein</fullName>
    </submittedName>
</protein>
<dbReference type="STRING" id="1903181.BTN85_1718"/>
<name>A0A1Q6DXX9_METT1</name>
<reference evidence="1" key="1">
    <citation type="submission" date="2016-12" db="EMBL/GenBank/DDBJ databases">
        <title>Discovery of methanogenic haloarchaea.</title>
        <authorList>
            <person name="Sorokin D.Y."/>
            <person name="Makarova K.S."/>
            <person name="Abbas B."/>
            <person name="Ferrer M."/>
            <person name="Golyshin P.N."/>
        </authorList>
    </citation>
    <scope>NUCLEOTIDE SEQUENCE [LARGE SCALE GENOMIC DNA]</scope>
    <source>
        <strain evidence="1">HMET1</strain>
    </source>
</reference>
<dbReference type="FunCoup" id="A0A1Q6DXX9">
    <property type="interactions" value="5"/>
</dbReference>
<dbReference type="Gene3D" id="2.40.50.140">
    <property type="entry name" value="Nucleic acid-binding proteins"/>
    <property type="match status" value="1"/>
</dbReference>
<dbReference type="Pfam" id="PF04919">
    <property type="entry name" value="DUF655"/>
    <property type="match status" value="1"/>
</dbReference>
<dbReference type="AlphaFoldDB" id="A0A1Q6DXX9"/>
<evidence type="ECO:0000313" key="1">
    <source>
        <dbReference type="EMBL" id="OKY79210.1"/>
    </source>
</evidence>
<organism evidence="1 2">
    <name type="scientific">Methanohalarchaeum thermophilum</name>
    <dbReference type="NCBI Taxonomy" id="1903181"/>
    <lineage>
        <taxon>Archaea</taxon>
        <taxon>Methanobacteriati</taxon>
        <taxon>Methanobacteriota</taxon>
        <taxon>Methanonatronarchaeia</taxon>
        <taxon>Methanonatronarchaeales</taxon>
        <taxon>Methanonatronarchaeaceae</taxon>
        <taxon>Candidatus Methanohalarchaeum</taxon>
    </lineage>
</organism>
<dbReference type="PANTHER" id="PTHR40734:SF1">
    <property type="entry name" value="DNA-BINDING PROTEIN"/>
    <property type="match status" value="1"/>
</dbReference>
<comment type="caution">
    <text evidence="1">The sequence shown here is derived from an EMBL/GenBank/DDBJ whole genome shotgun (WGS) entry which is preliminary data.</text>
</comment>
<sequence>MNNENKKREENIWTLDFLPRGHPEDDRPSYKKDALIQGIGEDYFMLLEAVPKEDKTVSQYDKLYIGSGERDIVDHVKRRIGYSDLTHSAQIELPYVLEEIIKDKEDKFVKFFNDAQPVTTRQHMLELLPGIGKKLMWNILDERDKKDFDSFKDLSERVGGVHNPEKVIAKRIMEEIKGEDIKYHLFLEKD</sequence>
<dbReference type="InterPro" id="IPR012340">
    <property type="entry name" value="NA-bd_OB-fold"/>
</dbReference>
<dbReference type="EMBL" id="MSDW01000001">
    <property type="protein sequence ID" value="OKY79210.1"/>
    <property type="molecule type" value="Genomic_DNA"/>
</dbReference>